<dbReference type="SUPFAM" id="SSF51419">
    <property type="entry name" value="PLP-binding barrel"/>
    <property type="match status" value="1"/>
</dbReference>
<dbReference type="PROSITE" id="PS00879">
    <property type="entry name" value="ODR_DC_2_2"/>
    <property type="match status" value="1"/>
</dbReference>
<keyword evidence="3 10" id="KW-0663">Pyridoxal phosphate</keyword>
<dbReference type="GO" id="GO:0033387">
    <property type="term" value="P:putrescine biosynthetic process from arginine, via ornithine"/>
    <property type="evidence" value="ECO:0007669"/>
    <property type="project" value="TreeGrafter"/>
</dbReference>
<dbReference type="InterPro" id="IPR022653">
    <property type="entry name" value="De-COase2_pyr-phos_BS"/>
</dbReference>
<dbReference type="InterPro" id="IPR002433">
    <property type="entry name" value="Orn_de-COase"/>
</dbReference>
<dbReference type="CDD" id="cd00622">
    <property type="entry name" value="PLPDE_III_ODC"/>
    <property type="match status" value="1"/>
</dbReference>
<evidence type="ECO:0000256" key="5">
    <source>
        <dbReference type="ARBA" id="ARBA00023239"/>
    </source>
</evidence>
<comment type="subunit">
    <text evidence="8">Homodimer. Only the dimer is catalytically active, as the active sites are constructed of residues from both monomers.</text>
</comment>
<dbReference type="EMBL" id="CAJOBA010005623">
    <property type="protein sequence ID" value="CAF3749411.1"/>
    <property type="molecule type" value="Genomic_DNA"/>
</dbReference>
<gene>
    <name evidence="13" type="ORF">OVA965_LOCUS13475</name>
    <name evidence="14" type="ORF">TMI583_LOCUS13476</name>
</gene>
<evidence type="ECO:0000313" key="13">
    <source>
        <dbReference type="EMBL" id="CAF0978823.1"/>
    </source>
</evidence>
<dbReference type="InterPro" id="IPR009006">
    <property type="entry name" value="Ala_racemase/Decarboxylase_C"/>
</dbReference>
<dbReference type="Gene3D" id="3.20.20.10">
    <property type="entry name" value="Alanine racemase"/>
    <property type="match status" value="1"/>
</dbReference>
<dbReference type="PRINTS" id="PR01179">
    <property type="entry name" value="ODADCRBXLASE"/>
</dbReference>
<dbReference type="SUPFAM" id="SSF50621">
    <property type="entry name" value="Alanine racemase C-terminal domain-like"/>
    <property type="match status" value="1"/>
</dbReference>
<evidence type="ECO:0000256" key="10">
    <source>
        <dbReference type="PIRSR" id="PIRSR600183-50"/>
    </source>
</evidence>
<dbReference type="Proteomes" id="UP000682733">
    <property type="component" value="Unassembled WGS sequence"/>
</dbReference>
<comment type="caution">
    <text evidence="14">The sequence shown here is derived from an EMBL/GenBank/DDBJ whole genome shotgun (WGS) entry which is preliminary data.</text>
</comment>
<protein>
    <recommendedName>
        <fullName evidence="7">ornithine decarboxylase</fullName>
        <ecNumber evidence="7">4.1.1.17</ecNumber>
    </recommendedName>
</protein>
<dbReference type="InterPro" id="IPR000183">
    <property type="entry name" value="Orn/DAP/Arg_de-COase"/>
</dbReference>
<feature type="active site" description="Proton donor" evidence="10">
    <location>
        <position position="480"/>
    </location>
</feature>
<evidence type="ECO:0000313" key="15">
    <source>
        <dbReference type="Proteomes" id="UP000682733"/>
    </source>
</evidence>
<dbReference type="InterPro" id="IPR029066">
    <property type="entry name" value="PLP-binding_barrel"/>
</dbReference>
<comment type="pathway">
    <text evidence="6">Amine and polyamine biosynthesis; putrescine biosynthesis via L-ornithine pathway; putrescine from L-ornithine: step 1/1.</text>
</comment>
<dbReference type="PANTHER" id="PTHR11482:SF6">
    <property type="entry name" value="ORNITHINE DECARBOXYLASE 1-RELATED"/>
    <property type="match status" value="1"/>
</dbReference>
<evidence type="ECO:0000256" key="2">
    <source>
        <dbReference type="ARBA" id="ARBA00008872"/>
    </source>
</evidence>
<dbReference type="InterPro" id="IPR022644">
    <property type="entry name" value="De-COase2_N"/>
</dbReference>
<dbReference type="AlphaFoldDB" id="A0A8S2IPN5"/>
<evidence type="ECO:0000256" key="9">
    <source>
        <dbReference type="ARBA" id="ARBA00049127"/>
    </source>
</evidence>
<evidence type="ECO:0000256" key="3">
    <source>
        <dbReference type="ARBA" id="ARBA00022898"/>
    </source>
</evidence>
<evidence type="ECO:0000256" key="11">
    <source>
        <dbReference type="SAM" id="MobiDB-lite"/>
    </source>
</evidence>
<evidence type="ECO:0000313" key="14">
    <source>
        <dbReference type="EMBL" id="CAF3749411.1"/>
    </source>
</evidence>
<comment type="catalytic activity">
    <reaction evidence="9">
        <text>L-ornithine + H(+) = putrescine + CO2</text>
        <dbReference type="Rhea" id="RHEA:22964"/>
        <dbReference type="ChEBI" id="CHEBI:15378"/>
        <dbReference type="ChEBI" id="CHEBI:16526"/>
        <dbReference type="ChEBI" id="CHEBI:46911"/>
        <dbReference type="ChEBI" id="CHEBI:326268"/>
        <dbReference type="EC" id="4.1.1.17"/>
    </reaction>
</comment>
<dbReference type="GO" id="GO:0004586">
    <property type="term" value="F:ornithine decarboxylase activity"/>
    <property type="evidence" value="ECO:0007669"/>
    <property type="project" value="UniProtKB-EC"/>
</dbReference>
<dbReference type="PANTHER" id="PTHR11482">
    <property type="entry name" value="ARGININE/DIAMINOPIMELATE/ORNITHINE DECARBOXYLASE"/>
    <property type="match status" value="1"/>
</dbReference>
<evidence type="ECO:0000256" key="4">
    <source>
        <dbReference type="ARBA" id="ARBA00023115"/>
    </source>
</evidence>
<comment type="cofactor">
    <cofactor evidence="1 10">
        <name>pyridoxal 5'-phosphate</name>
        <dbReference type="ChEBI" id="CHEBI:597326"/>
    </cofactor>
</comment>
<evidence type="ECO:0000256" key="8">
    <source>
        <dbReference type="ARBA" id="ARBA00046672"/>
    </source>
</evidence>
<dbReference type="InterPro" id="IPR022657">
    <property type="entry name" value="De-COase2_CS"/>
</dbReference>
<name>A0A8S2IPN5_9BILA</name>
<feature type="compositionally biased region" description="Basic and acidic residues" evidence="11">
    <location>
        <begin position="20"/>
        <end position="31"/>
    </location>
</feature>
<dbReference type="EC" id="4.1.1.17" evidence="7"/>
<dbReference type="Proteomes" id="UP000677228">
    <property type="component" value="Unassembled WGS sequence"/>
</dbReference>
<evidence type="ECO:0000256" key="1">
    <source>
        <dbReference type="ARBA" id="ARBA00001933"/>
    </source>
</evidence>
<feature type="region of interest" description="Disordered" evidence="11">
    <location>
        <begin position="1"/>
        <end position="127"/>
    </location>
</feature>
<evidence type="ECO:0000256" key="6">
    <source>
        <dbReference type="ARBA" id="ARBA00034115"/>
    </source>
</evidence>
<proteinExistence type="inferred from homology"/>
<sequence>MSTLDKEYLNMESFTVQIEEQDKAGTNKNNDEQNTADTNKNDEVQDKAGTNKNNDEQNTADTNKNDEVQDKAGTNKNDEVQDKAGTNKNDEVQDKAGMNKNDEEQNTAGTNKINDEQNTADTNKNDEKTEIDDNLLIDIVPQILSTATTFSSYPSDLHSIDKVISDLQPEIPLYCIRPKVIESAANLFVSSFPGRVLYAAKCNTDPYILQMLWQGGIRHFDCASLGEIELIYRHFPLGKIHFMHPLKTKNSIRKAYFDYGIRDFSLDSIEELNKIIEATASGSDLGLFIRVELPKGIALHDLSGKYGASVIESINILRQARPIAKQLGICFHVGSQCLEPQCYEHAFAIVSDIISQANVKIDVIDAGGGFPASYPGSIPPSLDLFFLAIKRGFDALNLPEGALLWCEPGRALVSAACSLVVKVMARKNHTLYINDGIYGNLADAGPLLDWRFPVRLVRPDQLSTTKTDEEKNFTFYGPTCDSLDFMDGPFVLPNDVKVDDYIEIGQFGAYNSAFRTSFNGFGETMTALVNDDPLMITPGY</sequence>
<dbReference type="Gene3D" id="2.40.37.10">
    <property type="entry name" value="Lyase, Ornithine Decarboxylase, Chain A, domain 1"/>
    <property type="match status" value="1"/>
</dbReference>
<dbReference type="GO" id="GO:0005737">
    <property type="term" value="C:cytoplasm"/>
    <property type="evidence" value="ECO:0007669"/>
    <property type="project" value="TreeGrafter"/>
</dbReference>
<comment type="similarity">
    <text evidence="2">Belongs to the Orn/Lys/Arg decarboxylase class-II family.</text>
</comment>
<feature type="domain" description="Orn/DAP/Arg decarboxylase 2 N-terminal" evidence="12">
    <location>
        <begin position="181"/>
        <end position="414"/>
    </location>
</feature>
<dbReference type="EMBL" id="CAJNOK010005618">
    <property type="protein sequence ID" value="CAF0978823.1"/>
    <property type="molecule type" value="Genomic_DNA"/>
</dbReference>
<feature type="compositionally biased region" description="Polar residues" evidence="11">
    <location>
        <begin position="48"/>
        <end position="62"/>
    </location>
</feature>
<keyword evidence="4" id="KW-0620">Polyamine biosynthesis</keyword>
<dbReference type="PROSITE" id="PS00878">
    <property type="entry name" value="ODR_DC_2_1"/>
    <property type="match status" value="1"/>
</dbReference>
<evidence type="ECO:0000259" key="12">
    <source>
        <dbReference type="Pfam" id="PF02784"/>
    </source>
</evidence>
<dbReference type="Pfam" id="PF02784">
    <property type="entry name" value="Orn_Arg_deC_N"/>
    <property type="match status" value="1"/>
</dbReference>
<feature type="modified residue" description="N6-(pyridoxal phosphate)lysine" evidence="10">
    <location>
        <position position="201"/>
    </location>
</feature>
<accession>A0A8S2IPN5</accession>
<evidence type="ECO:0000256" key="7">
    <source>
        <dbReference type="ARBA" id="ARBA00034138"/>
    </source>
</evidence>
<organism evidence="14 15">
    <name type="scientific">Didymodactylos carnosus</name>
    <dbReference type="NCBI Taxonomy" id="1234261"/>
    <lineage>
        <taxon>Eukaryota</taxon>
        <taxon>Metazoa</taxon>
        <taxon>Spiralia</taxon>
        <taxon>Gnathifera</taxon>
        <taxon>Rotifera</taxon>
        <taxon>Eurotatoria</taxon>
        <taxon>Bdelloidea</taxon>
        <taxon>Philodinida</taxon>
        <taxon>Philodinidae</taxon>
        <taxon>Didymodactylos</taxon>
    </lineage>
</organism>
<reference evidence="14" key="1">
    <citation type="submission" date="2021-02" db="EMBL/GenBank/DDBJ databases">
        <authorList>
            <person name="Nowell W R."/>
        </authorList>
    </citation>
    <scope>NUCLEOTIDE SEQUENCE</scope>
</reference>
<feature type="compositionally biased region" description="Polar residues" evidence="11">
    <location>
        <begin position="106"/>
        <end position="122"/>
    </location>
</feature>
<keyword evidence="5" id="KW-0456">Lyase</keyword>